<proteinExistence type="predicted"/>
<dbReference type="EMBL" id="JABSNM010000036">
    <property type="protein sequence ID" value="NRT58622.1"/>
    <property type="molecule type" value="Genomic_DNA"/>
</dbReference>
<accession>A0ABX2G8F5</accession>
<comment type="caution">
    <text evidence="1">The sequence shown here is derived from an EMBL/GenBank/DDBJ whole genome shotgun (WGS) entry which is preliminary data.</text>
</comment>
<sequence>MRTSDGQTLLAADVDALVNAMAAFSAPAAGQTSLPQNLLTALAPVIAAAWN</sequence>
<evidence type="ECO:0000313" key="1">
    <source>
        <dbReference type="EMBL" id="NRT58622.1"/>
    </source>
</evidence>
<gene>
    <name evidence="1" type="ORF">HNQ01_004391</name>
</gene>
<protein>
    <submittedName>
        <fullName evidence="1">Uncharacterized protein</fullName>
    </submittedName>
</protein>
<name>A0ABX2G8F5_9BURK</name>
<evidence type="ECO:0000313" key="2">
    <source>
        <dbReference type="Proteomes" id="UP001516061"/>
    </source>
</evidence>
<keyword evidence="2" id="KW-1185">Reference proteome</keyword>
<dbReference type="Proteomes" id="UP001516061">
    <property type="component" value="Unassembled WGS sequence"/>
</dbReference>
<organism evidence="1 2">
    <name type="scientific">Sphaerotilus uruguayifluvii</name>
    <dbReference type="NCBI Taxonomy" id="2735897"/>
    <lineage>
        <taxon>Bacteria</taxon>
        <taxon>Pseudomonadati</taxon>
        <taxon>Pseudomonadota</taxon>
        <taxon>Betaproteobacteria</taxon>
        <taxon>Burkholderiales</taxon>
        <taxon>Sphaerotilaceae</taxon>
        <taxon>Sphaerotilus</taxon>
    </lineage>
</organism>
<reference evidence="1 2" key="1">
    <citation type="submission" date="2020-05" db="EMBL/GenBank/DDBJ databases">
        <title>Genomic Encyclopedia of Type Strains, Phase IV (KMG-V): Genome sequencing to study the core and pangenomes of soil and plant-associated prokaryotes.</title>
        <authorList>
            <person name="Whitman W."/>
        </authorList>
    </citation>
    <scope>NUCLEOTIDE SEQUENCE [LARGE SCALE GENOMIC DNA]</scope>
    <source>
        <strain evidence="1 2">C29</strain>
    </source>
</reference>